<feature type="region of interest" description="Disordered" evidence="8">
    <location>
        <begin position="348"/>
        <end position="401"/>
    </location>
</feature>
<dbReference type="SMART" id="SM00220">
    <property type="entry name" value="S_TKc"/>
    <property type="match status" value="1"/>
</dbReference>
<feature type="compositionally biased region" description="Pro residues" evidence="8">
    <location>
        <begin position="268"/>
        <end position="282"/>
    </location>
</feature>
<evidence type="ECO:0000256" key="8">
    <source>
        <dbReference type="SAM" id="MobiDB-lite"/>
    </source>
</evidence>
<keyword evidence="6 7" id="KW-0067">ATP-binding</keyword>
<sequence>MIAGRYRLQEQVGNGAMGVVWKAKDERLGRVVAVKRLLVRYALSDSTAEETRRRAMREARIAARLQHRNAIAMFDVAEHDGDPCLIMEFLPSRSLSAVLAERGALPPEEVAKIGAQAAAALAAAHAVGIVHRDIKPGNILLADNGTVKITDFGISRALDDSTVTTQTGIAGTPAYLAPEIARGEDPTRASDVFSLGSTLYHAVEGRPPFGTNSNPLALLHAVASGNVPPPRNAGPLGGTLTALMRTDPSTRPTMQEAVTALAAAPDTAPLPAPTGPVTPPQPVAALSQPTAPTAALPATPAAPTTPVRGAAPAPVPVRPADPRRKLVLVALAAVLVLSGVVTTILLQNSPGDGGEGTKQAGSQPTLTNPPAESETAPPSSTSSSSSSVQPIDPGGPIDWSDGGEKVIDYFGTFENPTARWNMLSSNAQAQFGGQAAFNEYWSKFTGLSSRQAQMARDNGDGSLTFSVIVTYTRGDGTEEHQREVRVTRENGQIVIDSLAR</sequence>
<evidence type="ECO:0000313" key="10">
    <source>
        <dbReference type="EMBL" id="OLF19065.1"/>
    </source>
</evidence>
<dbReference type="InterPro" id="IPR008271">
    <property type="entry name" value="Ser/Thr_kinase_AS"/>
</dbReference>
<keyword evidence="4 7" id="KW-0547">Nucleotide-binding</keyword>
<keyword evidence="2" id="KW-0723">Serine/threonine-protein kinase</keyword>
<dbReference type="Pfam" id="PF00069">
    <property type="entry name" value="Pkinase"/>
    <property type="match status" value="1"/>
</dbReference>
<evidence type="ECO:0000313" key="11">
    <source>
        <dbReference type="Proteomes" id="UP000185596"/>
    </source>
</evidence>
<dbReference type="CDD" id="cd14014">
    <property type="entry name" value="STKc_PknB_like"/>
    <property type="match status" value="1"/>
</dbReference>
<evidence type="ECO:0000256" key="3">
    <source>
        <dbReference type="ARBA" id="ARBA00022679"/>
    </source>
</evidence>
<dbReference type="Proteomes" id="UP000185596">
    <property type="component" value="Unassembled WGS sequence"/>
</dbReference>
<evidence type="ECO:0000256" key="4">
    <source>
        <dbReference type="ARBA" id="ARBA00022741"/>
    </source>
</evidence>
<name>A0A1Q8CXI2_9PSEU</name>
<feature type="compositionally biased region" description="Low complexity" evidence="8">
    <location>
        <begin position="369"/>
        <end position="387"/>
    </location>
</feature>
<dbReference type="GO" id="GO:0004674">
    <property type="term" value="F:protein serine/threonine kinase activity"/>
    <property type="evidence" value="ECO:0007669"/>
    <property type="project" value="UniProtKB-KW"/>
</dbReference>
<dbReference type="PROSITE" id="PS00108">
    <property type="entry name" value="PROTEIN_KINASE_ST"/>
    <property type="match status" value="1"/>
</dbReference>
<evidence type="ECO:0000256" key="2">
    <source>
        <dbReference type="ARBA" id="ARBA00022527"/>
    </source>
</evidence>
<dbReference type="PROSITE" id="PS50011">
    <property type="entry name" value="PROTEIN_KINASE_DOM"/>
    <property type="match status" value="1"/>
</dbReference>
<organism evidence="10 11">
    <name type="scientific">Actinophytocola xanthii</name>
    <dbReference type="NCBI Taxonomy" id="1912961"/>
    <lineage>
        <taxon>Bacteria</taxon>
        <taxon>Bacillati</taxon>
        <taxon>Actinomycetota</taxon>
        <taxon>Actinomycetes</taxon>
        <taxon>Pseudonocardiales</taxon>
        <taxon>Pseudonocardiaceae</taxon>
    </lineage>
</organism>
<evidence type="ECO:0000256" key="1">
    <source>
        <dbReference type="ARBA" id="ARBA00012513"/>
    </source>
</evidence>
<proteinExistence type="predicted"/>
<feature type="domain" description="Protein kinase" evidence="9">
    <location>
        <begin position="6"/>
        <end position="267"/>
    </location>
</feature>
<keyword evidence="5" id="KW-0418">Kinase</keyword>
<keyword evidence="11" id="KW-1185">Reference proteome</keyword>
<dbReference type="InterPro" id="IPR017441">
    <property type="entry name" value="Protein_kinase_ATP_BS"/>
</dbReference>
<evidence type="ECO:0000256" key="7">
    <source>
        <dbReference type="PROSITE-ProRule" id="PRU10141"/>
    </source>
</evidence>
<feature type="compositionally biased region" description="Polar residues" evidence="8">
    <location>
        <begin position="359"/>
        <end position="368"/>
    </location>
</feature>
<evidence type="ECO:0000256" key="6">
    <source>
        <dbReference type="ARBA" id="ARBA00022840"/>
    </source>
</evidence>
<dbReference type="PROSITE" id="PS00107">
    <property type="entry name" value="PROTEIN_KINASE_ATP"/>
    <property type="match status" value="1"/>
</dbReference>
<dbReference type="Gene3D" id="3.30.200.20">
    <property type="entry name" value="Phosphorylase Kinase, domain 1"/>
    <property type="match status" value="1"/>
</dbReference>
<dbReference type="EC" id="2.7.11.1" evidence="1"/>
<dbReference type="PANTHER" id="PTHR43289:SF6">
    <property type="entry name" value="SERINE_THREONINE-PROTEIN KINASE NEKL-3"/>
    <property type="match status" value="1"/>
</dbReference>
<feature type="compositionally biased region" description="Low complexity" evidence="8">
    <location>
        <begin position="283"/>
        <end position="312"/>
    </location>
</feature>
<dbReference type="InterPro" id="IPR000719">
    <property type="entry name" value="Prot_kinase_dom"/>
</dbReference>
<feature type="region of interest" description="Disordered" evidence="8">
    <location>
        <begin position="266"/>
        <end position="319"/>
    </location>
</feature>
<dbReference type="InterPro" id="IPR011009">
    <property type="entry name" value="Kinase-like_dom_sf"/>
</dbReference>
<dbReference type="Gene3D" id="1.10.510.10">
    <property type="entry name" value="Transferase(Phosphotransferase) domain 1"/>
    <property type="match status" value="1"/>
</dbReference>
<dbReference type="SUPFAM" id="SSF56112">
    <property type="entry name" value="Protein kinase-like (PK-like)"/>
    <property type="match status" value="1"/>
</dbReference>
<accession>A0A1Q8CXI2</accession>
<gene>
    <name evidence="10" type="ORF">BU204_03755</name>
</gene>
<reference evidence="10 11" key="1">
    <citation type="submission" date="2016-12" db="EMBL/GenBank/DDBJ databases">
        <title>The draft genome sequence of Actinophytocola sp. 11-183.</title>
        <authorList>
            <person name="Wang W."/>
            <person name="Yuan L."/>
        </authorList>
    </citation>
    <scope>NUCLEOTIDE SEQUENCE [LARGE SCALE GENOMIC DNA]</scope>
    <source>
        <strain evidence="10 11">11-183</strain>
    </source>
</reference>
<dbReference type="PANTHER" id="PTHR43289">
    <property type="entry name" value="MITOGEN-ACTIVATED PROTEIN KINASE KINASE KINASE 20-RELATED"/>
    <property type="match status" value="1"/>
</dbReference>
<protein>
    <recommendedName>
        <fullName evidence="1">non-specific serine/threonine protein kinase</fullName>
        <ecNumber evidence="1">2.7.11.1</ecNumber>
    </recommendedName>
</protein>
<dbReference type="EMBL" id="MSIE01000004">
    <property type="protein sequence ID" value="OLF19065.1"/>
    <property type="molecule type" value="Genomic_DNA"/>
</dbReference>
<evidence type="ECO:0000259" key="9">
    <source>
        <dbReference type="PROSITE" id="PS50011"/>
    </source>
</evidence>
<feature type="binding site" evidence="7">
    <location>
        <position position="35"/>
    </location>
    <ligand>
        <name>ATP</name>
        <dbReference type="ChEBI" id="CHEBI:30616"/>
    </ligand>
</feature>
<dbReference type="STRING" id="1912961.BU204_03755"/>
<keyword evidence="3" id="KW-0808">Transferase</keyword>
<evidence type="ECO:0000256" key="5">
    <source>
        <dbReference type="ARBA" id="ARBA00022777"/>
    </source>
</evidence>
<dbReference type="AlphaFoldDB" id="A0A1Q8CXI2"/>
<comment type="caution">
    <text evidence="10">The sequence shown here is derived from an EMBL/GenBank/DDBJ whole genome shotgun (WGS) entry which is preliminary data.</text>
</comment>
<dbReference type="GO" id="GO:0005524">
    <property type="term" value="F:ATP binding"/>
    <property type="evidence" value="ECO:0007669"/>
    <property type="project" value="UniProtKB-UniRule"/>
</dbReference>